<sequence>MDNIERIKEGLEKAYKKLIEFKKYKKTPIIISKEGKIIEVSPENITANQIVYK</sequence>
<reference evidence="1 2" key="1">
    <citation type="submission" date="2017-02" db="EMBL/GenBank/DDBJ databases">
        <authorList>
            <person name="Peterson S.W."/>
        </authorList>
    </citation>
    <scope>NUCLEOTIDE SEQUENCE [LARGE SCALE GENOMIC DNA]</scope>
    <source>
        <strain evidence="1 2">DSM 24412</strain>
    </source>
</reference>
<evidence type="ECO:0000313" key="1">
    <source>
        <dbReference type="EMBL" id="SKC14353.1"/>
    </source>
</evidence>
<dbReference type="AlphaFoldDB" id="A0A1T5H0X9"/>
<dbReference type="RefSeq" id="WP_198314196.1">
    <property type="nucleotide sequence ID" value="NZ_CP021904.1"/>
</dbReference>
<name>A0A1T5H0X9_9BACT</name>
<organism evidence="1 2">
    <name type="scientific">Alkalitalea saponilacus</name>
    <dbReference type="NCBI Taxonomy" id="889453"/>
    <lineage>
        <taxon>Bacteria</taxon>
        <taxon>Pseudomonadati</taxon>
        <taxon>Bacteroidota</taxon>
        <taxon>Bacteroidia</taxon>
        <taxon>Marinilabiliales</taxon>
        <taxon>Marinilabiliaceae</taxon>
        <taxon>Alkalitalea</taxon>
    </lineage>
</organism>
<proteinExistence type="predicted"/>
<gene>
    <name evidence="1" type="ORF">SAMN03080601_02024</name>
</gene>
<protein>
    <submittedName>
        <fullName evidence="1">Uncharacterized protein</fullName>
    </submittedName>
</protein>
<keyword evidence="2" id="KW-1185">Reference proteome</keyword>
<accession>A0A1T5H0X9</accession>
<dbReference type="Proteomes" id="UP000191055">
    <property type="component" value="Unassembled WGS sequence"/>
</dbReference>
<dbReference type="EMBL" id="FUYV01000011">
    <property type="protein sequence ID" value="SKC14353.1"/>
    <property type="molecule type" value="Genomic_DNA"/>
</dbReference>
<evidence type="ECO:0000313" key="2">
    <source>
        <dbReference type="Proteomes" id="UP000191055"/>
    </source>
</evidence>